<dbReference type="Proteomes" id="UP000184387">
    <property type="component" value="Unassembled WGS sequence"/>
</dbReference>
<keyword evidence="3" id="KW-1185">Reference proteome</keyword>
<reference evidence="2 3" key="1">
    <citation type="submission" date="2016-11" db="EMBL/GenBank/DDBJ databases">
        <authorList>
            <person name="Jaros S."/>
            <person name="Januszkiewicz K."/>
            <person name="Wedrychowicz H."/>
        </authorList>
    </citation>
    <scope>NUCLEOTIDE SEQUENCE [LARGE SCALE GENOMIC DNA]</scope>
    <source>
        <strain evidence="2 3">DSM 14916</strain>
    </source>
</reference>
<dbReference type="RefSeq" id="WP_073134826.1">
    <property type="nucleotide sequence ID" value="NZ_FQZF01000012.1"/>
</dbReference>
<dbReference type="OrthoDB" id="7282022at2"/>
<dbReference type="STRING" id="198092.SAMN02745194_02296"/>
<protein>
    <submittedName>
        <fullName evidence="2">Uncharacterized protein</fullName>
    </submittedName>
</protein>
<accession>A0A1M6IFI1</accession>
<keyword evidence="1" id="KW-0175">Coiled coil</keyword>
<gene>
    <name evidence="2" type="ORF">SAMN02745194_02296</name>
</gene>
<sequence length="136" mass="14411">MTEHRPAASSLAFLPLDRLDDAVLDLSARMERLGTVAAEQARRADAMETRAAALERELAISEAKLAVEMMHSAGLAAQASHLMALAMEAELLPPPELTGEADGGGAKGRLAQVYAEAFDARGAELGIEDPARFREA</sequence>
<evidence type="ECO:0000313" key="2">
    <source>
        <dbReference type="EMBL" id="SHJ33209.1"/>
    </source>
</evidence>
<feature type="coiled-coil region" evidence="1">
    <location>
        <begin position="37"/>
        <end position="64"/>
    </location>
</feature>
<organism evidence="2 3">
    <name type="scientific">Muricoccus roseus</name>
    <dbReference type="NCBI Taxonomy" id="198092"/>
    <lineage>
        <taxon>Bacteria</taxon>
        <taxon>Pseudomonadati</taxon>
        <taxon>Pseudomonadota</taxon>
        <taxon>Alphaproteobacteria</taxon>
        <taxon>Acetobacterales</taxon>
        <taxon>Roseomonadaceae</taxon>
        <taxon>Muricoccus</taxon>
    </lineage>
</organism>
<evidence type="ECO:0000256" key="1">
    <source>
        <dbReference type="SAM" id="Coils"/>
    </source>
</evidence>
<proteinExistence type="predicted"/>
<dbReference type="AlphaFoldDB" id="A0A1M6IFI1"/>
<name>A0A1M6IFI1_9PROT</name>
<dbReference type="EMBL" id="FQZF01000012">
    <property type="protein sequence ID" value="SHJ33209.1"/>
    <property type="molecule type" value="Genomic_DNA"/>
</dbReference>
<evidence type="ECO:0000313" key="3">
    <source>
        <dbReference type="Proteomes" id="UP000184387"/>
    </source>
</evidence>